<organism evidence="1 2">
    <name type="scientific">Paraburkholderia monticola</name>
    <dbReference type="NCBI Taxonomy" id="1399968"/>
    <lineage>
        <taxon>Bacteria</taxon>
        <taxon>Pseudomonadati</taxon>
        <taxon>Pseudomonadota</taxon>
        <taxon>Betaproteobacteria</taxon>
        <taxon>Burkholderiales</taxon>
        <taxon>Burkholderiaceae</taxon>
        <taxon>Paraburkholderia</taxon>
    </lineage>
</organism>
<dbReference type="OrthoDB" id="6497321at2"/>
<dbReference type="Proteomes" id="UP000075613">
    <property type="component" value="Unassembled WGS sequence"/>
</dbReference>
<proteinExistence type="predicted"/>
<protein>
    <submittedName>
        <fullName evidence="1">Arylsulfatase</fullName>
    </submittedName>
</protein>
<dbReference type="RefSeq" id="WP_062138072.1">
    <property type="nucleotide sequence ID" value="NZ_LRBG01000039.1"/>
</dbReference>
<gene>
    <name evidence="1" type="ORF">CI15_34515</name>
</gene>
<sequence length="229" mass="23857">MRISFLHTIENNRRVFEHAAIESGLRPDDLRHAVRADLREAVERAGTITSDIKAQTCGCLLELARNADAVVVTCATLGPAVDEMGNAPVPVVRADAALAATAAEAAEAARGGGKIAVLCAAEAAIESNRKLFTRYAEARGASVEIVHVPQVWALFRSGEMDACFAAIASAATDAYSAGASVVALAHPWMAPAADLASCSSEGKRPFDSARAALDAAMLRVNQASASEQQ</sequence>
<reference evidence="1 2" key="1">
    <citation type="journal article" date="2015" name="Int. J. Syst. Evol. Microbiol.">
        <title>Burkholderia monticola sp. nov., isolated from mountain soil.</title>
        <authorList>
            <person name="Baek I."/>
            <person name="Seo B."/>
            <person name="Lee I."/>
            <person name="Yi H."/>
            <person name="Chun J."/>
        </authorList>
    </citation>
    <scope>NUCLEOTIDE SEQUENCE [LARGE SCALE GENOMIC DNA]</scope>
    <source>
        <strain evidence="1 2">JC2948</strain>
    </source>
</reference>
<comment type="caution">
    <text evidence="1">The sequence shown here is derived from an EMBL/GenBank/DDBJ whole genome shotgun (WGS) entry which is preliminary data.</text>
</comment>
<dbReference type="AlphaFoldDB" id="A0A149PC66"/>
<evidence type="ECO:0000313" key="1">
    <source>
        <dbReference type="EMBL" id="KXU82627.1"/>
    </source>
</evidence>
<keyword evidence="2" id="KW-1185">Reference proteome</keyword>
<dbReference type="STRING" id="1399968.CI15_34515"/>
<evidence type="ECO:0000313" key="2">
    <source>
        <dbReference type="Proteomes" id="UP000075613"/>
    </source>
</evidence>
<dbReference type="EMBL" id="LRBG01000039">
    <property type="protein sequence ID" value="KXU82627.1"/>
    <property type="molecule type" value="Genomic_DNA"/>
</dbReference>
<name>A0A149PC66_9BURK</name>
<accession>A0A149PC66</accession>